<feature type="transmembrane region" description="Helical" evidence="8">
    <location>
        <begin position="177"/>
        <end position="194"/>
    </location>
</feature>
<dbReference type="Gene3D" id="1.20.1560.10">
    <property type="entry name" value="ABC transporter type 1, transmembrane domain"/>
    <property type="match status" value="1"/>
</dbReference>
<evidence type="ECO:0000259" key="9">
    <source>
        <dbReference type="PROSITE" id="PS50893"/>
    </source>
</evidence>
<evidence type="ECO:0000259" key="10">
    <source>
        <dbReference type="PROSITE" id="PS50929"/>
    </source>
</evidence>
<dbReference type="Pfam" id="PF00005">
    <property type="entry name" value="ABC_tran"/>
    <property type="match status" value="1"/>
</dbReference>
<evidence type="ECO:0000313" key="11">
    <source>
        <dbReference type="EMBL" id="MCL1138698.1"/>
    </source>
</evidence>
<name>A0A9X1ZBS1_9GAMM</name>
<dbReference type="EMBL" id="JAKILB010000005">
    <property type="protein sequence ID" value="MCL1138698.1"/>
    <property type="molecule type" value="Genomic_DNA"/>
</dbReference>
<evidence type="ECO:0000256" key="2">
    <source>
        <dbReference type="ARBA" id="ARBA00022448"/>
    </source>
</evidence>
<dbReference type="SUPFAM" id="SSF52540">
    <property type="entry name" value="P-loop containing nucleoside triphosphate hydrolases"/>
    <property type="match status" value="1"/>
</dbReference>
<dbReference type="InterPro" id="IPR003439">
    <property type="entry name" value="ABC_transporter-like_ATP-bd"/>
</dbReference>
<evidence type="ECO:0000256" key="7">
    <source>
        <dbReference type="ARBA" id="ARBA00023136"/>
    </source>
</evidence>
<evidence type="ECO:0000256" key="3">
    <source>
        <dbReference type="ARBA" id="ARBA00022692"/>
    </source>
</evidence>
<dbReference type="AlphaFoldDB" id="A0A9X1ZBS1"/>
<dbReference type="Proteomes" id="UP001139293">
    <property type="component" value="Unassembled WGS sequence"/>
</dbReference>
<evidence type="ECO:0000256" key="8">
    <source>
        <dbReference type="SAM" id="Phobius"/>
    </source>
</evidence>
<dbReference type="PROSITE" id="PS00211">
    <property type="entry name" value="ABC_TRANSPORTER_1"/>
    <property type="match status" value="1"/>
</dbReference>
<dbReference type="CDD" id="cd18582">
    <property type="entry name" value="ABC_6TM_ATM1_ABCB7"/>
    <property type="match status" value="1"/>
</dbReference>
<dbReference type="InterPro" id="IPR017871">
    <property type="entry name" value="ABC_transporter-like_CS"/>
</dbReference>
<proteinExistence type="predicted"/>
<dbReference type="GO" id="GO:0005524">
    <property type="term" value="F:ATP binding"/>
    <property type="evidence" value="ECO:0007669"/>
    <property type="project" value="UniProtKB-KW"/>
</dbReference>
<dbReference type="InterPro" id="IPR027417">
    <property type="entry name" value="P-loop_NTPase"/>
</dbReference>
<feature type="transmembrane region" description="Helical" evidence="8">
    <location>
        <begin position="35"/>
        <end position="58"/>
    </location>
</feature>
<dbReference type="SUPFAM" id="SSF90123">
    <property type="entry name" value="ABC transporter transmembrane region"/>
    <property type="match status" value="1"/>
</dbReference>
<comment type="subcellular location">
    <subcellularLocation>
        <location evidence="1">Cell membrane</location>
        <topology evidence="1">Multi-pass membrane protein</topology>
    </subcellularLocation>
</comment>
<keyword evidence="12" id="KW-1185">Reference proteome</keyword>
<comment type="caution">
    <text evidence="11">The sequence shown here is derived from an EMBL/GenBank/DDBJ whole genome shotgun (WGS) entry which is preliminary data.</text>
</comment>
<dbReference type="PANTHER" id="PTHR24221">
    <property type="entry name" value="ATP-BINDING CASSETTE SUB-FAMILY B"/>
    <property type="match status" value="1"/>
</dbReference>
<evidence type="ECO:0000256" key="1">
    <source>
        <dbReference type="ARBA" id="ARBA00004651"/>
    </source>
</evidence>
<dbReference type="FunFam" id="3.40.50.300:FF:000287">
    <property type="entry name" value="Multidrug ABC transporter ATP-binding protein"/>
    <property type="match status" value="1"/>
</dbReference>
<feature type="transmembrane region" description="Helical" evidence="8">
    <location>
        <begin position="259"/>
        <end position="282"/>
    </location>
</feature>
<feature type="transmembrane region" description="Helical" evidence="8">
    <location>
        <begin position="146"/>
        <end position="171"/>
    </location>
</feature>
<evidence type="ECO:0000256" key="5">
    <source>
        <dbReference type="ARBA" id="ARBA00022840"/>
    </source>
</evidence>
<protein>
    <submittedName>
        <fullName evidence="11">ABC transporter ATP-binding protein/permease</fullName>
    </submittedName>
</protein>
<dbReference type="RefSeq" id="WP_248949768.1">
    <property type="nucleotide sequence ID" value="NZ_JAKILB010000005.1"/>
</dbReference>
<dbReference type="Pfam" id="PF00664">
    <property type="entry name" value="ABC_membrane"/>
    <property type="match status" value="1"/>
</dbReference>
<keyword evidence="5 11" id="KW-0067">ATP-binding</keyword>
<dbReference type="GO" id="GO:0005886">
    <property type="term" value="C:plasma membrane"/>
    <property type="evidence" value="ECO:0007669"/>
    <property type="project" value="UniProtKB-SubCell"/>
</dbReference>
<dbReference type="GO" id="GO:0016887">
    <property type="term" value="F:ATP hydrolysis activity"/>
    <property type="evidence" value="ECO:0007669"/>
    <property type="project" value="InterPro"/>
</dbReference>
<sequence>MRPSLYFDGPVGKLNWHVLRMLWPYLIEFKQRVGLALLCLVVAKVASVGLPFVLKALVDGLSNTSTAELISVPISLVVAYGCIRLLNTLISEVRDTLFGRVTERAIRRLGMAVFEHLHRLDMAFHLERRTGGLSRDIERGTSGMSFLMRFMVFNIVPTILEIVLVVGILFYNYGYKFAGVTLLSVIAYGAYSIVATEWRTGYVRDAAKADSVSNTRAIDSLLNYETVKYFNNEQYEAKQYDVALAHWEDAKRKNRLSLFALNAGQACIISVAMTLMLGMAAYDVTQGVMTIGDFVLINAFMMQLFIPLNFLGFVYREIRGAFANIERMFDLLDKVPLINDQQDAHNQALIQGRVSFEHVGFRYDSRTILDDVSFTIEPGEKVAIVGDSGAGKSTLVKLLFRFYDVVDGKIMIDGHDIRHVTQDVLRQAIAIVPQDTVLFNDTLIENIRYGRPEASLDEINAAIKMAHLGNFIASLPEGGDTKVGERGLKLSGGEKQRVAIARAILKKAPILVFDEATSSLDSHSEQAILSALKEVAKGHTSLVIAHRLSTVVDADRIIVLSQGKVVESGSHNDLLAKKGFYAKLWRVQQEASE</sequence>
<dbReference type="InterPro" id="IPR011527">
    <property type="entry name" value="ABC1_TM_dom"/>
</dbReference>
<keyword evidence="3 8" id="KW-0812">Transmembrane</keyword>
<dbReference type="InterPro" id="IPR039421">
    <property type="entry name" value="Type_1_exporter"/>
</dbReference>
<evidence type="ECO:0000256" key="4">
    <source>
        <dbReference type="ARBA" id="ARBA00022741"/>
    </source>
</evidence>
<dbReference type="PROSITE" id="PS50929">
    <property type="entry name" value="ABC_TM1F"/>
    <property type="match status" value="1"/>
</dbReference>
<dbReference type="GO" id="GO:0034040">
    <property type="term" value="F:ATPase-coupled lipid transmembrane transporter activity"/>
    <property type="evidence" value="ECO:0007669"/>
    <property type="project" value="TreeGrafter"/>
</dbReference>
<organism evidence="11 12">
    <name type="scientific">Shewanella pneumatophori</name>
    <dbReference type="NCBI Taxonomy" id="314092"/>
    <lineage>
        <taxon>Bacteria</taxon>
        <taxon>Pseudomonadati</taxon>
        <taxon>Pseudomonadota</taxon>
        <taxon>Gammaproteobacteria</taxon>
        <taxon>Alteromonadales</taxon>
        <taxon>Shewanellaceae</taxon>
        <taxon>Shewanella</taxon>
    </lineage>
</organism>
<feature type="domain" description="ABC transmembrane type-1" evidence="10">
    <location>
        <begin position="35"/>
        <end position="320"/>
    </location>
</feature>
<dbReference type="InterPro" id="IPR036640">
    <property type="entry name" value="ABC1_TM_sf"/>
</dbReference>
<dbReference type="InterPro" id="IPR003593">
    <property type="entry name" value="AAA+_ATPase"/>
</dbReference>
<feature type="transmembrane region" description="Helical" evidence="8">
    <location>
        <begin position="294"/>
        <end position="315"/>
    </location>
</feature>
<dbReference type="PROSITE" id="PS50893">
    <property type="entry name" value="ABC_TRANSPORTER_2"/>
    <property type="match status" value="1"/>
</dbReference>
<dbReference type="Gene3D" id="3.40.50.300">
    <property type="entry name" value="P-loop containing nucleotide triphosphate hydrolases"/>
    <property type="match status" value="1"/>
</dbReference>
<dbReference type="SMART" id="SM00382">
    <property type="entry name" value="AAA"/>
    <property type="match status" value="1"/>
</dbReference>
<evidence type="ECO:0000313" key="12">
    <source>
        <dbReference type="Proteomes" id="UP001139293"/>
    </source>
</evidence>
<keyword evidence="4" id="KW-0547">Nucleotide-binding</keyword>
<keyword evidence="6 8" id="KW-1133">Transmembrane helix</keyword>
<feature type="domain" description="ABC transporter" evidence="9">
    <location>
        <begin position="354"/>
        <end position="587"/>
    </location>
</feature>
<feature type="transmembrane region" description="Helical" evidence="8">
    <location>
        <begin position="70"/>
        <end position="90"/>
    </location>
</feature>
<gene>
    <name evidence="11" type="ORF">L2740_09095</name>
</gene>
<reference evidence="11" key="1">
    <citation type="submission" date="2022-01" db="EMBL/GenBank/DDBJ databases">
        <title>Whole genome-based taxonomy of the Shewanellaceae.</title>
        <authorList>
            <person name="Martin-Rodriguez A.J."/>
        </authorList>
    </citation>
    <scope>NUCLEOTIDE SEQUENCE</scope>
    <source>
        <strain evidence="11">KCTC 23973</strain>
    </source>
</reference>
<keyword evidence="7 8" id="KW-0472">Membrane</keyword>
<accession>A0A9X1ZBS1</accession>
<dbReference type="GO" id="GO:0140359">
    <property type="term" value="F:ABC-type transporter activity"/>
    <property type="evidence" value="ECO:0007669"/>
    <property type="project" value="InterPro"/>
</dbReference>
<evidence type="ECO:0000256" key="6">
    <source>
        <dbReference type="ARBA" id="ARBA00022989"/>
    </source>
</evidence>
<dbReference type="PANTHER" id="PTHR24221:SF632">
    <property type="entry name" value="ATP-DEPENDENT LIPID A-CORE FLIPPASE"/>
    <property type="match status" value="1"/>
</dbReference>
<keyword evidence="2" id="KW-0813">Transport</keyword>